<accession>A0ABR9S176</accession>
<dbReference type="RefSeq" id="WP_193675889.1">
    <property type="nucleotide sequence ID" value="NZ_JADDIV010000002.1"/>
</dbReference>
<feature type="domain" description="GAF" evidence="1">
    <location>
        <begin position="161"/>
        <end position="325"/>
    </location>
</feature>
<sequence length="447" mass="47835">MSAPTLQDIRACFEGAIPAIVGTCSADGVPNVAYISQVFYADERHVALSFQFFNKTRQNILANPHATALLLHPGTARFYRLHIRYLRTETAGPLFEGMRAQLAGIASHSGMQDVFRLLGADVYEVEQVEALEGDTLPAPPPRAGLLGAVRRASERLARCAGLDDALAAVLASLNDHLGIRHGMVLMLDPAARRLYTVASCGYATSGVGSEVGLGQGVIGVAARERTPVRIGHMTNAALYGQAMRSSFDANVPDFEPVTEIPYPGLAQPHSQLAVPIVNGGRLLGVLFVESSQELQFTYEDEDALVAIAGHLGAAIELLQATEASDAASPPAPALPDPPARAAPLTVRHFAANDSIFLGDGYLIKGVAGAILWKLLRDHVAQGRTEFTNRELRLDPALGLPDVSDNLEARLLLLQRRLSEQGGGLRIEKTGRGRFRLVVERAVVLVEA</sequence>
<dbReference type="InterPro" id="IPR012349">
    <property type="entry name" value="Split_barrel_FMN-bd"/>
</dbReference>
<dbReference type="SUPFAM" id="SSF50475">
    <property type="entry name" value="FMN-binding split barrel"/>
    <property type="match status" value="1"/>
</dbReference>
<dbReference type="Gene3D" id="3.30.450.40">
    <property type="match status" value="1"/>
</dbReference>
<dbReference type="PANTHER" id="PTHR40660:SF1">
    <property type="entry name" value="5'-PHOSPHATE OXIDASE PUTATIVE DOMAIN-CONTAINING PROTEIN-RELATED"/>
    <property type="match status" value="1"/>
</dbReference>
<dbReference type="Proteomes" id="UP000806285">
    <property type="component" value="Unassembled WGS sequence"/>
</dbReference>
<protein>
    <submittedName>
        <fullName evidence="2">GAF domain-containing protein</fullName>
    </submittedName>
</protein>
<dbReference type="SUPFAM" id="SSF55781">
    <property type="entry name" value="GAF domain-like"/>
    <property type="match status" value="1"/>
</dbReference>
<dbReference type="Gene3D" id="2.30.110.10">
    <property type="entry name" value="Electron Transport, Fmn-binding Protein, Chain A"/>
    <property type="match status" value="1"/>
</dbReference>
<organism evidence="2 3">
    <name type="scientific">Ramlibacter pallidus</name>
    <dbReference type="NCBI Taxonomy" id="2780087"/>
    <lineage>
        <taxon>Bacteria</taxon>
        <taxon>Pseudomonadati</taxon>
        <taxon>Pseudomonadota</taxon>
        <taxon>Betaproteobacteria</taxon>
        <taxon>Burkholderiales</taxon>
        <taxon>Comamonadaceae</taxon>
        <taxon>Ramlibacter</taxon>
    </lineage>
</organism>
<evidence type="ECO:0000259" key="1">
    <source>
        <dbReference type="SMART" id="SM00065"/>
    </source>
</evidence>
<dbReference type="Pfam" id="PF01590">
    <property type="entry name" value="GAF"/>
    <property type="match status" value="1"/>
</dbReference>
<keyword evidence="3" id="KW-1185">Reference proteome</keyword>
<reference evidence="2 3" key="1">
    <citation type="submission" date="2020-10" db="EMBL/GenBank/DDBJ databases">
        <title>Ramlibacter sp. HM2 16S ribosomal RNA gene Genome sequencing and assembly.</title>
        <authorList>
            <person name="Kang M."/>
        </authorList>
    </citation>
    <scope>NUCLEOTIDE SEQUENCE [LARGE SCALE GENOMIC DNA]</scope>
    <source>
        <strain evidence="2 3">HM2</strain>
    </source>
</reference>
<dbReference type="PANTHER" id="PTHR40660">
    <property type="entry name" value="5'-PHOSPHATE OXIDASE PUTATIVE DOMAIN-CONTAINING PROTEIN-RELATED"/>
    <property type="match status" value="1"/>
</dbReference>
<dbReference type="Pfam" id="PF01243">
    <property type="entry name" value="PNPOx_N"/>
    <property type="match status" value="1"/>
</dbReference>
<gene>
    <name evidence="2" type="ORF">IM787_06825</name>
</gene>
<evidence type="ECO:0000313" key="2">
    <source>
        <dbReference type="EMBL" id="MBE7367270.1"/>
    </source>
</evidence>
<comment type="caution">
    <text evidence="2">The sequence shown here is derived from an EMBL/GenBank/DDBJ whole genome shotgun (WGS) entry which is preliminary data.</text>
</comment>
<name>A0ABR9S176_9BURK</name>
<dbReference type="InterPro" id="IPR011576">
    <property type="entry name" value="Pyridox_Oxase_N"/>
</dbReference>
<dbReference type="SMART" id="SM00065">
    <property type="entry name" value="GAF"/>
    <property type="match status" value="1"/>
</dbReference>
<dbReference type="InterPro" id="IPR029016">
    <property type="entry name" value="GAF-like_dom_sf"/>
</dbReference>
<proteinExistence type="predicted"/>
<dbReference type="InterPro" id="IPR003018">
    <property type="entry name" value="GAF"/>
</dbReference>
<evidence type="ECO:0000313" key="3">
    <source>
        <dbReference type="Proteomes" id="UP000806285"/>
    </source>
</evidence>
<dbReference type="EMBL" id="JADDIV010000002">
    <property type="protein sequence ID" value="MBE7367270.1"/>
    <property type="molecule type" value="Genomic_DNA"/>
</dbReference>